<dbReference type="PANTHER" id="PTHR35580:SF1">
    <property type="entry name" value="PHYTASE-LIKE DOMAIN-CONTAINING PROTEIN"/>
    <property type="match status" value="1"/>
</dbReference>
<dbReference type="InParanoid" id="Q7NDI7"/>
<reference evidence="3 4" key="1">
    <citation type="journal article" date="2003" name="DNA Res.">
        <title>Complete genome structure of Gloeobacter violaceus PCC 7421, a cyanobacterium that lacks thylakoids.</title>
        <authorList>
            <person name="Nakamura Y."/>
            <person name="Kaneko T."/>
            <person name="Sato S."/>
            <person name="Mimuro M."/>
            <person name="Miyashita H."/>
            <person name="Tsuchiya T."/>
            <person name="Sasamoto S."/>
            <person name="Watanabe A."/>
            <person name="Kawashima K."/>
            <person name="Kishida Y."/>
            <person name="Kiyokawa C."/>
            <person name="Kohara M."/>
            <person name="Matsumoto M."/>
            <person name="Matsuno A."/>
            <person name="Nakazaki N."/>
            <person name="Shimpo S."/>
            <person name="Takeuchi C."/>
            <person name="Yamada M."/>
            <person name="Tabata S."/>
        </authorList>
    </citation>
    <scope>NUCLEOTIDE SEQUENCE [LARGE SCALE GENOMIC DNA]</scope>
    <source>
        <strain evidence="4">ATCC 29082 / PCC 7421</strain>
    </source>
</reference>
<dbReference type="PhylomeDB" id="Q7NDI7"/>
<dbReference type="Pfam" id="PF06739">
    <property type="entry name" value="SBBP"/>
    <property type="match status" value="2"/>
</dbReference>
<gene>
    <name evidence="3" type="ordered locus">gll4248</name>
</gene>
<evidence type="ECO:0000313" key="4">
    <source>
        <dbReference type="Proteomes" id="UP000000557"/>
    </source>
</evidence>
<dbReference type="EnsemblBacteria" id="BAC92189">
    <property type="protein sequence ID" value="BAC92189"/>
    <property type="gene ID" value="BAC92189"/>
</dbReference>
<sequence>MAMIPRPFHKRTLSGLSAVALLATLLLIGAHITQARTAAERPAPNTQARIGETFGKLPMRFEPNVGQTDSRVQYVSRGPGYSLLLGPTEAVVLLGRADRSKSKLRSSMTAAEQSEPKTAAIRMRLVGANPKARLTGKDVLPGKVNYLAGKDAGKWHTDVDTFERVEARGVWPGIDMVYYGNGRQLEYDFVAAPGADPGRIALDISGARSLRLDGNGDLIIATALGEMRQHRPVVYQQIGGQKRQVAGRYVLNGRKVGFAVGEYDRSLPLVIDPILSYSTFAGGSNQDVGNDVVLGSDGSVYIAGYTLSTNYPVASAYDGGFNGGFDFGDAFVTKLDANGATVVYSTYVGGSGDDFASDLAVLNNEAIVVGSTGLSDFPTTANAFDTSFNGGPYDGFIFKLNAAGNGLVFSTFLGGTLEDNANGVAVGSGGGIYVTGNTGSFDFPVTDGVADTSFNGGSDLFVTRLEAAGNAIRYSTFTGGTLADSGNDIVLGASENVYVVGTTSGAGYPVIPNPGVYDVSFNGGFDVVVTRFNDVGVRVYSTYLGGTGQDSGNAIALGSDGSVYVTGSTASPDFPTTSGAYDTSFNLLPDAFVTRLNAGATALIYSTFLGGTLGDVGLGITLDSAGSAYLTGSTLSTNFPVTFGAYDTSYNGGTSFGDVFVSKLNVLGDRLLYSTFIGGATDDYGSSVVVGSGGRIFIAGATASTKYPTTSGAYDTSFDAVTDVFVSRFLVPVDGDFGANDNADIVWRNFGSGANTVWGMNGTAFSASVPLETVGDLNWRIGGTDDFNADGKLDILWRNQATGQNSVWLMDGTTRTSTATLTAVADLNWQIQGSGDYTGDGKPDILWRNFTTGANTIWKMNGTDFVESIALPAVSDPNWRIGGSADFTGDSKPDILWRNQATGANTVWTMDGTAFVASVTLSAVADLNWRIGGTADYNRDGKPDILWRNYATGANSIWIMNGTTFVSSVALQAVSDLKWEIQAPR</sequence>
<feature type="domain" description="DUF7948" evidence="2">
    <location>
        <begin position="61"/>
        <end position="274"/>
    </location>
</feature>
<dbReference type="STRING" id="251221.gene:10761767"/>
<reference evidence="3 4" key="2">
    <citation type="journal article" date="2003" name="DNA Res.">
        <title>Complete genome structure of Gloeobacter violaceus PCC 7421, a cyanobacterium that lacks thylakoids (supplement).</title>
        <authorList>
            <person name="Nakamura Y."/>
            <person name="Kaneko T."/>
            <person name="Sato S."/>
            <person name="Mimuro M."/>
            <person name="Miyashita H."/>
            <person name="Tsuchiya T."/>
            <person name="Sasamoto S."/>
            <person name="Watanabe A."/>
            <person name="Kawashima K."/>
            <person name="Kishida Y."/>
            <person name="Kiyokawa C."/>
            <person name="Kohara M."/>
            <person name="Matsumoto M."/>
            <person name="Matsuno A."/>
            <person name="Nakazaki N."/>
            <person name="Shimpo S."/>
            <person name="Takeuchi C."/>
            <person name="Yamada M."/>
            <person name="Tabata S."/>
        </authorList>
    </citation>
    <scope>NUCLEOTIDE SEQUENCE [LARGE SCALE GENOMIC DNA]</scope>
    <source>
        <strain evidence="4">ATCC 29082 / PCC 7421</strain>
    </source>
</reference>
<evidence type="ECO:0000313" key="3">
    <source>
        <dbReference type="EMBL" id="BAC92189.1"/>
    </source>
</evidence>
<dbReference type="KEGG" id="gvi:gll4248"/>
<dbReference type="PANTHER" id="PTHR35580">
    <property type="entry name" value="CELL SURFACE GLYCOPROTEIN (S-LAYER PROTEIN)-LIKE PROTEIN"/>
    <property type="match status" value="1"/>
</dbReference>
<dbReference type="OrthoDB" id="9796428at2"/>
<evidence type="ECO:0000259" key="2">
    <source>
        <dbReference type="Pfam" id="PF25778"/>
    </source>
</evidence>
<protein>
    <submittedName>
        <fullName evidence="3">Gll4248 protein</fullName>
    </submittedName>
</protein>
<dbReference type="eggNOG" id="COG1404">
    <property type="taxonomic scope" value="Bacteria"/>
</dbReference>
<organism evidence="3 4">
    <name type="scientific">Gloeobacter violaceus (strain ATCC 29082 / PCC 7421)</name>
    <dbReference type="NCBI Taxonomy" id="251221"/>
    <lineage>
        <taxon>Bacteria</taxon>
        <taxon>Bacillati</taxon>
        <taxon>Cyanobacteriota</taxon>
        <taxon>Cyanophyceae</taxon>
        <taxon>Gloeobacterales</taxon>
        <taxon>Gloeobacteraceae</taxon>
        <taxon>Gloeobacter</taxon>
    </lineage>
</organism>
<dbReference type="PATRIC" id="fig|251221.4.peg.4278"/>
<dbReference type="Pfam" id="PF13517">
    <property type="entry name" value="FG-GAP_3"/>
    <property type="match status" value="2"/>
</dbReference>
<accession>Q7NDI7</accession>
<dbReference type="SUPFAM" id="SSF69318">
    <property type="entry name" value="Integrin alpha N-terminal domain"/>
    <property type="match status" value="1"/>
</dbReference>
<dbReference type="AlphaFoldDB" id="Q7NDI7"/>
<dbReference type="HOGENOM" id="CLU_302640_0_0_3"/>
<dbReference type="InterPro" id="IPR010620">
    <property type="entry name" value="SBBP_repeat"/>
</dbReference>
<dbReference type="Proteomes" id="UP000000557">
    <property type="component" value="Chromosome"/>
</dbReference>
<dbReference type="InterPro" id="IPR013517">
    <property type="entry name" value="FG-GAP"/>
</dbReference>
<dbReference type="InterPro" id="IPR052918">
    <property type="entry name" value="Motility_Chemotaxis_Reg"/>
</dbReference>
<dbReference type="InterPro" id="IPR028994">
    <property type="entry name" value="Integrin_alpha_N"/>
</dbReference>
<dbReference type="Pfam" id="PF25778">
    <property type="entry name" value="DUF7948"/>
    <property type="match status" value="1"/>
</dbReference>
<proteinExistence type="predicted"/>
<dbReference type="EMBL" id="BA000045">
    <property type="protein sequence ID" value="BAC92189.1"/>
    <property type="molecule type" value="Genomic_DNA"/>
</dbReference>
<name>Q7NDI7_GLOVI</name>
<evidence type="ECO:0000256" key="1">
    <source>
        <dbReference type="ARBA" id="ARBA00022729"/>
    </source>
</evidence>
<keyword evidence="4" id="KW-1185">Reference proteome</keyword>
<keyword evidence="1" id="KW-0732">Signal</keyword>
<dbReference type="InterPro" id="IPR057708">
    <property type="entry name" value="DUF7948"/>
</dbReference>